<dbReference type="OrthoDB" id="6091662at2"/>
<sequence length="429" mass="49693">MALDGIAVHNQQVRQRLRPTYSLAEVQALRQWLQTKGTFEVPQLDNGLFPAAVVTEQTRYTGYDCVWVRDTAHIAYSHGQQGDEATAYRVADTLMTHFMKQKSRFEAVIDGRISPDNHYERPPVKFIGTTLEELPQPWPQAQNDALGYFLWFYCHLYQQQLTSLAPEVIATLRRFIPYFQAIRYWQDEDHGHWEETPKIQASSIGAVLAGLQALYRWLPLSASERVTWKHLIQQGEQALQIILPAECRQPPPQYRRYDAALLFLIYPLSIVNRAMGRRIVAEVCENLQGAHGIRRYLGDSFWCADYKTKFSPEQRTGDFSQTMAQRDAWLTPGEEAQWCLFDPLLSVIFGRWFQATGNLQDYQRQLYHFNRALGQITADTCEQGSYKCPELYYLQDGHYVSSDATPLLWTQAYVALAFWQLEQNLHHDV</sequence>
<name>A0A1Z3HNV2_9CYAN</name>
<dbReference type="SUPFAM" id="SSF48208">
    <property type="entry name" value="Six-hairpin glycosidases"/>
    <property type="match status" value="1"/>
</dbReference>
<gene>
    <name evidence="2" type="ORF">XM38_029100</name>
</gene>
<evidence type="ECO:0000313" key="3">
    <source>
        <dbReference type="Proteomes" id="UP000191901"/>
    </source>
</evidence>
<dbReference type="GO" id="GO:0005975">
    <property type="term" value="P:carbohydrate metabolic process"/>
    <property type="evidence" value="ECO:0007669"/>
    <property type="project" value="InterPro"/>
</dbReference>
<organism evidence="2 3">
    <name type="scientific">Halomicronema hongdechloris C2206</name>
    <dbReference type="NCBI Taxonomy" id="1641165"/>
    <lineage>
        <taxon>Bacteria</taxon>
        <taxon>Bacillati</taxon>
        <taxon>Cyanobacteriota</taxon>
        <taxon>Cyanophyceae</taxon>
        <taxon>Nodosilineales</taxon>
        <taxon>Nodosilineaceae</taxon>
        <taxon>Halomicronema</taxon>
    </lineage>
</organism>
<dbReference type="KEGG" id="hhg:XM38_029100"/>
<dbReference type="Proteomes" id="UP000191901">
    <property type="component" value="Chromosome"/>
</dbReference>
<accession>A0A1Z3HNV2</accession>
<evidence type="ECO:0000313" key="2">
    <source>
        <dbReference type="EMBL" id="ASC71956.1"/>
    </source>
</evidence>
<proteinExistence type="predicted"/>
<reference evidence="2 3" key="1">
    <citation type="journal article" date="2016" name="Biochim. Biophys. Acta">
        <title>Characterization of red-shifted phycobilisomes isolated from the chlorophyll f-containing cyanobacterium Halomicronema hongdechloris.</title>
        <authorList>
            <person name="Li Y."/>
            <person name="Lin Y."/>
            <person name="Garvey C.J."/>
            <person name="Birch D."/>
            <person name="Corkery R.W."/>
            <person name="Loughlin P.C."/>
            <person name="Scheer H."/>
            <person name="Willows R.D."/>
            <person name="Chen M."/>
        </authorList>
    </citation>
    <scope>NUCLEOTIDE SEQUENCE [LARGE SCALE GENOMIC DNA]</scope>
    <source>
        <strain evidence="2 3">C2206</strain>
    </source>
</reference>
<dbReference type="InterPro" id="IPR011613">
    <property type="entry name" value="GH15-like"/>
</dbReference>
<dbReference type="InterPro" id="IPR008928">
    <property type="entry name" value="6-hairpin_glycosidase_sf"/>
</dbReference>
<dbReference type="STRING" id="1641165.XM38_09135"/>
<dbReference type="InterPro" id="IPR012341">
    <property type="entry name" value="6hp_glycosidase-like_sf"/>
</dbReference>
<dbReference type="Gene3D" id="1.50.10.10">
    <property type="match status" value="1"/>
</dbReference>
<dbReference type="RefSeq" id="WP_080807975.1">
    <property type="nucleotide sequence ID" value="NZ_CP021983.2"/>
</dbReference>
<protein>
    <recommendedName>
        <fullName evidence="1">GH15-like domain-containing protein</fullName>
    </recommendedName>
</protein>
<dbReference type="Pfam" id="PF00723">
    <property type="entry name" value="Glyco_hydro_15"/>
    <property type="match status" value="1"/>
</dbReference>
<feature type="domain" description="GH15-like" evidence="1">
    <location>
        <begin position="45"/>
        <end position="216"/>
    </location>
</feature>
<dbReference type="EMBL" id="CP021983">
    <property type="protein sequence ID" value="ASC71956.1"/>
    <property type="molecule type" value="Genomic_DNA"/>
</dbReference>
<dbReference type="AlphaFoldDB" id="A0A1Z3HNV2"/>
<keyword evidence="3" id="KW-1185">Reference proteome</keyword>
<evidence type="ECO:0000259" key="1">
    <source>
        <dbReference type="Pfam" id="PF00723"/>
    </source>
</evidence>